<dbReference type="GO" id="GO:0008360">
    <property type="term" value="P:regulation of cell shape"/>
    <property type="evidence" value="ECO:0007669"/>
    <property type="project" value="UniProtKB-KW"/>
</dbReference>
<dbReference type="InterPro" id="IPR050644">
    <property type="entry name" value="PG_Glycine_Bridge_Synth"/>
</dbReference>
<comment type="caution">
    <text evidence="8">The sequence shown here is derived from an EMBL/GenBank/DDBJ whole genome shotgun (WGS) entry which is preliminary data.</text>
</comment>
<dbReference type="Proteomes" id="UP000034387">
    <property type="component" value="Unassembled WGS sequence"/>
</dbReference>
<dbReference type="EMBL" id="JJPX01000029">
    <property type="protein sequence ID" value="KKH13099.1"/>
    <property type="molecule type" value="Genomic_DNA"/>
</dbReference>
<evidence type="ECO:0000313" key="11">
    <source>
        <dbReference type="Proteomes" id="UP000034387"/>
    </source>
</evidence>
<dbReference type="EMBL" id="JJPR01000047">
    <property type="protein sequence ID" value="KKG88568.1"/>
    <property type="molecule type" value="Genomic_DNA"/>
</dbReference>
<evidence type="ECO:0000256" key="5">
    <source>
        <dbReference type="ARBA" id="ARBA00023315"/>
    </source>
</evidence>
<evidence type="ECO:0000256" key="1">
    <source>
        <dbReference type="ARBA" id="ARBA00009943"/>
    </source>
</evidence>
<dbReference type="InterPro" id="IPR016181">
    <property type="entry name" value="Acyl_CoA_acyltransferase"/>
</dbReference>
<proteinExistence type="inferred from homology"/>
<protein>
    <recommendedName>
        <fullName evidence="7">BioF2-like acetyltransferase domain-containing protein</fullName>
    </recommendedName>
</protein>
<keyword evidence="3" id="KW-0133">Cell shape</keyword>
<dbReference type="PATRIC" id="fig|2209.44.peg.2157"/>
<comment type="similarity">
    <text evidence="1">Belongs to the FemABX family.</text>
</comment>
<dbReference type="GO" id="GO:0016755">
    <property type="term" value="F:aminoacyltransferase activity"/>
    <property type="evidence" value="ECO:0007669"/>
    <property type="project" value="InterPro"/>
</dbReference>
<accession>A0A0F8KKD3</accession>
<organism evidence="8 12">
    <name type="scientific">Methanosarcina mazei</name>
    <name type="common">Methanosarcina frisia</name>
    <dbReference type="NCBI Taxonomy" id="2209"/>
    <lineage>
        <taxon>Archaea</taxon>
        <taxon>Methanobacteriati</taxon>
        <taxon>Methanobacteriota</taxon>
        <taxon>Stenosarchaea group</taxon>
        <taxon>Methanomicrobia</taxon>
        <taxon>Methanosarcinales</taxon>
        <taxon>Methanosarcinaceae</taxon>
        <taxon>Methanosarcina</taxon>
    </lineage>
</organism>
<dbReference type="InterPro" id="IPR003447">
    <property type="entry name" value="FEMABX"/>
</dbReference>
<dbReference type="RefSeq" id="WP_048039041.1">
    <property type="nucleotide sequence ID" value="NZ_JJPR01000047.1"/>
</dbReference>
<dbReference type="Proteomes" id="UP000034950">
    <property type="component" value="Unassembled WGS sequence"/>
</dbReference>
<evidence type="ECO:0000313" key="10">
    <source>
        <dbReference type="EMBL" id="KKH13099.1"/>
    </source>
</evidence>
<evidence type="ECO:0000256" key="4">
    <source>
        <dbReference type="ARBA" id="ARBA00022984"/>
    </source>
</evidence>
<dbReference type="Gene3D" id="3.40.630.30">
    <property type="match status" value="2"/>
</dbReference>
<dbReference type="PANTHER" id="PTHR36174:SF1">
    <property type="entry name" value="LIPID II:GLYCINE GLYCYLTRANSFERASE"/>
    <property type="match status" value="1"/>
</dbReference>
<keyword evidence="2" id="KW-0808">Transferase</keyword>
<evidence type="ECO:0000256" key="6">
    <source>
        <dbReference type="ARBA" id="ARBA00023316"/>
    </source>
</evidence>
<dbReference type="Pfam" id="PF13480">
    <property type="entry name" value="Acetyltransf_6"/>
    <property type="match status" value="1"/>
</dbReference>
<sequence length="337" mass="39181">MIKVTSSIDWNKWDNFVYSHPKGNIFQTSYMARVYELTQNYEPVSLAVVDQESNDIIAILQAVIVQQMGGVLSLFSSRSIIYGAPIFDEENENIEAVRTLMEHYEKLISNKVIYTEIRNMWDTWQIGSILDQSGYSFTDHFNALIDLNKPIDELWNQLKRDKKRGIKRSEELGITIETCQSKESIKIFYELVKETYNRAKVPLAPISFFEAAFEVLVPKQKALLLFAKDTSNNIIATQFALMYKDRIYAWYTGSREEFLKFHPGDALIWYLLKYGKEQGYKVFDFGGGGGPNKNENLREYKSRFGTEFPCYGRYEKTYSETRSRIASTGLKIYKRLI</sequence>
<dbReference type="PANTHER" id="PTHR36174">
    <property type="entry name" value="LIPID II:GLYCINE GLYCYLTRANSFERASE"/>
    <property type="match status" value="1"/>
</dbReference>
<keyword evidence="6" id="KW-0961">Cell wall biogenesis/degradation</keyword>
<evidence type="ECO:0000313" key="12">
    <source>
        <dbReference type="Proteomes" id="UP000034409"/>
    </source>
</evidence>
<evidence type="ECO:0000256" key="3">
    <source>
        <dbReference type="ARBA" id="ARBA00022960"/>
    </source>
</evidence>
<dbReference type="GO" id="GO:0044038">
    <property type="term" value="P:cell wall macromolecule biosynthetic process"/>
    <property type="evidence" value="ECO:0007669"/>
    <property type="project" value="InterPro"/>
</dbReference>
<gene>
    <name evidence="10" type="ORF">DU42_06175</name>
    <name evidence="9" type="ORF">DU57_09900</name>
    <name evidence="8" type="ORF">DU59_04025</name>
</gene>
<feature type="domain" description="BioF2-like acetyltransferase" evidence="7">
    <location>
        <begin position="159"/>
        <end position="289"/>
    </location>
</feature>
<dbReference type="SUPFAM" id="SSF55729">
    <property type="entry name" value="Acyl-CoA N-acyltransferases (Nat)"/>
    <property type="match status" value="2"/>
</dbReference>
<dbReference type="Proteomes" id="UP000034409">
    <property type="component" value="Unassembled WGS sequence"/>
</dbReference>
<dbReference type="EMBL" id="JJPS01000144">
    <property type="protein sequence ID" value="KKG88483.1"/>
    <property type="molecule type" value="Genomic_DNA"/>
</dbReference>
<evidence type="ECO:0000313" key="9">
    <source>
        <dbReference type="EMBL" id="KKG88568.1"/>
    </source>
</evidence>
<evidence type="ECO:0000313" key="8">
    <source>
        <dbReference type="EMBL" id="KKG88483.1"/>
    </source>
</evidence>
<keyword evidence="4" id="KW-0573">Peptidoglycan synthesis</keyword>
<dbReference type="InterPro" id="IPR038740">
    <property type="entry name" value="BioF2-like_GNAT_dom"/>
</dbReference>
<name>A0A0F8KKD3_METMZ</name>
<reference evidence="11 12" key="1">
    <citation type="journal article" date="2015" name="ISME J.">
        <title>Genomic and phenotypic differentiation among Methanosarcina mazei populations from Columbia River sediment.</title>
        <authorList>
            <person name="Youngblut N.D."/>
            <person name="Wirth J.S."/>
            <person name="Henriksen J.R."/>
            <person name="Smith M."/>
            <person name="Simon H."/>
            <person name="Metcalf W.W."/>
            <person name="Whitaker R.J."/>
        </authorList>
    </citation>
    <scope>NUCLEOTIDE SEQUENCE [LARGE SCALE GENOMIC DNA]</scope>
    <source>
        <strain evidence="9 13">3.H.A.2.6</strain>
        <strain evidence="8 12">3.H.A.2.8</strain>
        <strain evidence="10 11">3.H.M.2.7</strain>
    </source>
</reference>
<dbReference type="PROSITE" id="PS51191">
    <property type="entry name" value="FEMABX"/>
    <property type="match status" value="1"/>
</dbReference>
<dbReference type="GO" id="GO:0071555">
    <property type="term" value="P:cell wall organization"/>
    <property type="evidence" value="ECO:0007669"/>
    <property type="project" value="UniProtKB-KW"/>
</dbReference>
<evidence type="ECO:0000313" key="13">
    <source>
        <dbReference type="Proteomes" id="UP000034950"/>
    </source>
</evidence>
<evidence type="ECO:0000259" key="7">
    <source>
        <dbReference type="Pfam" id="PF13480"/>
    </source>
</evidence>
<keyword evidence="5" id="KW-0012">Acyltransferase</keyword>
<evidence type="ECO:0000256" key="2">
    <source>
        <dbReference type="ARBA" id="ARBA00022679"/>
    </source>
</evidence>
<dbReference type="AlphaFoldDB" id="A0A0F8KKD3"/>